<evidence type="ECO:0000313" key="2">
    <source>
        <dbReference type="Proteomes" id="UP001139168"/>
    </source>
</evidence>
<reference evidence="1" key="1">
    <citation type="submission" date="2021-10" db="EMBL/GenBank/DDBJ databases">
        <title>Novel species in genus Arthrobacter.</title>
        <authorList>
            <person name="Liu Y."/>
        </authorList>
    </citation>
    <scope>NUCLEOTIDE SEQUENCE</scope>
    <source>
        <strain evidence="1">Zg-Y786</strain>
    </source>
</reference>
<dbReference type="EMBL" id="JAJFZQ010000003">
    <property type="protein sequence ID" value="MCC3265035.1"/>
    <property type="molecule type" value="Genomic_DNA"/>
</dbReference>
<sequence length="57" mass="6408">MVWHSAAEAVAAQLIRRRERGVPEIEAGLRAVEASWEARNYAGKMLDEDYSGLTGRY</sequence>
<accession>A0ABS8GEQ5</accession>
<proteinExistence type="predicted"/>
<dbReference type="Proteomes" id="UP001139168">
    <property type="component" value="Unassembled WGS sequence"/>
</dbReference>
<gene>
    <name evidence="1" type="ORF">LJ752_03120</name>
</gene>
<keyword evidence="2" id="KW-1185">Reference proteome</keyword>
<name>A0ABS8GEQ5_9MICC</name>
<protein>
    <recommendedName>
        <fullName evidence="3">Antitoxin VbhA domain-containing protein</fullName>
    </recommendedName>
</protein>
<comment type="caution">
    <text evidence="1">The sequence shown here is derived from an EMBL/GenBank/DDBJ whole genome shotgun (WGS) entry which is preliminary data.</text>
</comment>
<dbReference type="RefSeq" id="WP_227889883.1">
    <property type="nucleotide sequence ID" value="NZ_JAJFZQ010000003.1"/>
</dbReference>
<organism evidence="1 2">
    <name type="scientific">Arthrobacter gengyunqii</name>
    <dbReference type="NCBI Taxonomy" id="2886940"/>
    <lineage>
        <taxon>Bacteria</taxon>
        <taxon>Bacillati</taxon>
        <taxon>Actinomycetota</taxon>
        <taxon>Actinomycetes</taxon>
        <taxon>Micrococcales</taxon>
        <taxon>Micrococcaceae</taxon>
        <taxon>Arthrobacter</taxon>
    </lineage>
</organism>
<evidence type="ECO:0000313" key="1">
    <source>
        <dbReference type="EMBL" id="MCC3265035.1"/>
    </source>
</evidence>
<evidence type="ECO:0008006" key="3">
    <source>
        <dbReference type="Google" id="ProtNLM"/>
    </source>
</evidence>